<accession>A0A1R0H4B3</accession>
<evidence type="ECO:0000256" key="5">
    <source>
        <dbReference type="ARBA" id="ARBA00022786"/>
    </source>
</evidence>
<dbReference type="STRING" id="133383.A0A1R0H4B3"/>
<evidence type="ECO:0000256" key="2">
    <source>
        <dbReference type="ARBA" id="ARBA00009085"/>
    </source>
</evidence>
<reference evidence="10 11" key="1">
    <citation type="journal article" date="2016" name="Mol. Biol. Evol.">
        <title>Genome-Wide Survey of Gut Fungi (Harpellales) Reveals the First Horizontally Transferred Ubiquitin Gene from a Mosquito Host.</title>
        <authorList>
            <person name="Wang Y."/>
            <person name="White M.M."/>
            <person name="Kvist S."/>
            <person name="Moncalvo J.M."/>
        </authorList>
    </citation>
    <scope>NUCLEOTIDE SEQUENCE [LARGE SCALE GENOMIC DNA]</scope>
    <source>
        <strain evidence="10 11">ALG-7-W6</strain>
    </source>
</reference>
<dbReference type="InterPro" id="IPR018200">
    <property type="entry name" value="USP_CS"/>
</dbReference>
<keyword evidence="5" id="KW-0833">Ubl conjugation pathway</keyword>
<dbReference type="PROSITE" id="PS00973">
    <property type="entry name" value="USP_2"/>
    <property type="match status" value="1"/>
</dbReference>
<keyword evidence="6 10" id="KW-0378">Hydrolase</keyword>
<gene>
    <name evidence="10" type="ORF">AYI68_g1861</name>
</gene>
<evidence type="ECO:0000313" key="10">
    <source>
        <dbReference type="EMBL" id="OLY83986.1"/>
    </source>
</evidence>
<dbReference type="GO" id="GO:0006508">
    <property type="term" value="P:proteolysis"/>
    <property type="evidence" value="ECO:0007669"/>
    <property type="project" value="UniProtKB-KW"/>
</dbReference>
<feature type="compositionally biased region" description="Polar residues" evidence="8">
    <location>
        <begin position="145"/>
        <end position="160"/>
    </location>
</feature>
<dbReference type="Gene3D" id="3.90.70.10">
    <property type="entry name" value="Cysteine proteinases"/>
    <property type="match status" value="2"/>
</dbReference>
<evidence type="ECO:0000256" key="6">
    <source>
        <dbReference type="ARBA" id="ARBA00022801"/>
    </source>
</evidence>
<dbReference type="PROSITE" id="PS00972">
    <property type="entry name" value="USP_1"/>
    <property type="match status" value="1"/>
</dbReference>
<dbReference type="InterPro" id="IPR028889">
    <property type="entry name" value="USP"/>
</dbReference>
<feature type="region of interest" description="Disordered" evidence="8">
    <location>
        <begin position="716"/>
        <end position="741"/>
    </location>
</feature>
<dbReference type="InterPro" id="IPR001394">
    <property type="entry name" value="Peptidase_C19_UCH"/>
</dbReference>
<dbReference type="PANTHER" id="PTHR21646">
    <property type="entry name" value="UBIQUITIN CARBOXYL-TERMINAL HYDROLASE"/>
    <property type="match status" value="1"/>
</dbReference>
<evidence type="ECO:0000256" key="8">
    <source>
        <dbReference type="SAM" id="MobiDB-lite"/>
    </source>
</evidence>
<organism evidence="10 11">
    <name type="scientific">Smittium mucronatum</name>
    <dbReference type="NCBI Taxonomy" id="133383"/>
    <lineage>
        <taxon>Eukaryota</taxon>
        <taxon>Fungi</taxon>
        <taxon>Fungi incertae sedis</taxon>
        <taxon>Zoopagomycota</taxon>
        <taxon>Kickxellomycotina</taxon>
        <taxon>Harpellomycetes</taxon>
        <taxon>Harpellales</taxon>
        <taxon>Legeriomycetaceae</taxon>
        <taxon>Smittium</taxon>
    </lineage>
</organism>
<evidence type="ECO:0000256" key="4">
    <source>
        <dbReference type="ARBA" id="ARBA00022670"/>
    </source>
</evidence>
<evidence type="ECO:0000256" key="3">
    <source>
        <dbReference type="ARBA" id="ARBA00012759"/>
    </source>
</evidence>
<protein>
    <recommendedName>
        <fullName evidence="3">ubiquitinyl hydrolase 1</fullName>
        <ecNumber evidence="3">3.4.19.12</ecNumber>
    </recommendedName>
</protein>
<sequence>MTSQNNLSDLKLVQLKFSDFFNFPQDILTESDTDIDFGNPHSFCSRFEVVLNLFDNFDNISNSTNPNLSPADKYSIDHLSTAHGYSGSDKFLSNSADTRFFENIENHSFDSNVRDPEIRLSNNINPLMKDNPSTPIYNHIDTDHSTASGPSSVKNFSAANDGSDSGSDYQSNVLDNDIDNWEGLAGNLIFNSDSETEANIGNASVNSTNISNNGSFSDTFLDSSIFNDSPPSYTKVPNLEDDSPPGLCGLVNLGNTCFMNSAFQCMSNTWQLTEYFLSNTFKHEINKTNTLGTHGSLAFAYDSLLKELWESGSRSFAPRDIKRVIGRFAPQFAGYQQQDAPEFLSFFLDGLHEDLNRIYDKPYIEIPDSDGRSDSVVADEQWEIYKKRNDSIIVDLFQGQLKSAVTCPVCDYKSVTFDPSMYLTLLLPTNRFCNFKINVSVPKTSTFQQMKVIISHLIKISPELLMICEVYMNRIYKILDDEEQISEFDSDEFFCVYDLAPFHPEGFPSDKATVNFLFSEYNSNSGNLPINLVKGHITPKLLGLPIVKTLYQDQSCEALEDKKGITIKLGVIFMEAFKSISQFLNPDAAKVFLKLIFYVSQLLQINNQNVESIEASDIDHEFNDFFRSVTNLITVRSNKLKPQNSIVTHFLGVDHGRKLGDVGHSYSSPAVMNFYQNRSHKSKTQVSSQKTAFKNFEKLINLLNTNLIYADQDNLPLQENNDSSNTHSSRNSIDESVEPSLEDSFPEKSIFSKNLSVVNQLVALNDGDVLLFEWKEEEFSLLMKEFKVLLDSVHQNTLSETTLIDFFEWDYYPHFEASMEPSSGISGNFQISDLPTMPHILVTDSIQWELILKNRTCISNIIPQQKEVKSVSLSECFNEFVREEKLDEQDSWYCSKCKEFRQATKKLDLWRLPEILVIHLKRFDHSREWSKKIDTLVEFPLEGLDLSGLFPDQQLSVVNSDEFGSGLKTNIYDLYATSNHFGGLGGGHYTAFARNPVNGNWYNYNDSSVSLVSDPQSEVVSSSAYMLFYRLRPDTLKENEFDSLNENPKSWAIPSNFGRLEAPFSWPSEMMSQNSTPATKKISNLIQEFRKYPNVECDSSIPLEAPINHLNHSSSSEITSGESINTYENNSQSSEKILCKVEGSSIGSATPSNPFFGVSNIGLNPIKDELTHSYDLISNLNTPNEYNSQPDNSPLSMEVVDFSIDANNEFKNITDSFLDDSLKSSVLQDPKFNSELCIDSTPPCMDFDKILPQGDNINETCSYQSVFDNSNPLFSPSRGKSLPRTRTSLESGGLSISDPKRQSAAVLEAAAMILTSNKTDLKDLGNGNSP</sequence>
<evidence type="ECO:0000256" key="7">
    <source>
        <dbReference type="ARBA" id="ARBA00022807"/>
    </source>
</evidence>
<dbReference type="SUPFAM" id="SSF54001">
    <property type="entry name" value="Cysteine proteinases"/>
    <property type="match status" value="1"/>
</dbReference>
<dbReference type="InterPro" id="IPR038765">
    <property type="entry name" value="Papain-like_cys_pep_sf"/>
</dbReference>
<comment type="similarity">
    <text evidence="2">Belongs to the peptidase C19 family.</text>
</comment>
<evidence type="ECO:0000313" key="11">
    <source>
        <dbReference type="Proteomes" id="UP000187455"/>
    </source>
</evidence>
<evidence type="ECO:0000259" key="9">
    <source>
        <dbReference type="PROSITE" id="PS50235"/>
    </source>
</evidence>
<dbReference type="OrthoDB" id="292964at2759"/>
<dbReference type="EC" id="3.4.19.12" evidence="3"/>
<keyword evidence="11" id="KW-1185">Reference proteome</keyword>
<name>A0A1R0H4B3_9FUNG</name>
<dbReference type="GO" id="GO:0004843">
    <property type="term" value="F:cysteine-type deubiquitinase activity"/>
    <property type="evidence" value="ECO:0007669"/>
    <property type="project" value="UniProtKB-EC"/>
</dbReference>
<comment type="catalytic activity">
    <reaction evidence="1">
        <text>Thiol-dependent hydrolysis of ester, thioester, amide, peptide and isopeptide bonds formed by the C-terminal Gly of ubiquitin (a 76-residue protein attached to proteins as an intracellular targeting signal).</text>
        <dbReference type="EC" id="3.4.19.12"/>
    </reaction>
</comment>
<dbReference type="Proteomes" id="UP000187455">
    <property type="component" value="Unassembled WGS sequence"/>
</dbReference>
<dbReference type="CDD" id="cd02674">
    <property type="entry name" value="Peptidase_C19R"/>
    <property type="match status" value="1"/>
</dbReference>
<feature type="region of interest" description="Disordered" evidence="8">
    <location>
        <begin position="140"/>
        <end position="170"/>
    </location>
</feature>
<dbReference type="PROSITE" id="PS50235">
    <property type="entry name" value="USP_3"/>
    <property type="match status" value="1"/>
</dbReference>
<keyword evidence="7" id="KW-0788">Thiol protease</keyword>
<dbReference type="PANTHER" id="PTHR21646:SF24">
    <property type="entry name" value="UBIQUITIN CARBOXYL-TERMINAL HYDROLASE"/>
    <property type="match status" value="1"/>
</dbReference>
<feature type="region of interest" description="Disordered" evidence="8">
    <location>
        <begin position="1274"/>
        <end position="1297"/>
    </location>
</feature>
<dbReference type="InterPro" id="IPR050185">
    <property type="entry name" value="Ub_carboxyl-term_hydrolase"/>
</dbReference>
<comment type="caution">
    <text evidence="10">The sequence shown here is derived from an EMBL/GenBank/DDBJ whole genome shotgun (WGS) entry which is preliminary data.</text>
</comment>
<evidence type="ECO:0000256" key="1">
    <source>
        <dbReference type="ARBA" id="ARBA00000707"/>
    </source>
</evidence>
<dbReference type="GO" id="GO:0016579">
    <property type="term" value="P:protein deubiquitination"/>
    <property type="evidence" value="ECO:0007669"/>
    <property type="project" value="InterPro"/>
</dbReference>
<proteinExistence type="inferred from homology"/>
<feature type="domain" description="USP" evidence="9">
    <location>
        <begin position="248"/>
        <end position="1032"/>
    </location>
</feature>
<keyword evidence="4" id="KW-0645">Protease</keyword>
<feature type="compositionally biased region" description="Polar residues" evidence="8">
    <location>
        <begin position="716"/>
        <end position="731"/>
    </location>
</feature>
<dbReference type="EMBL" id="LSSL01000672">
    <property type="protein sequence ID" value="OLY83986.1"/>
    <property type="molecule type" value="Genomic_DNA"/>
</dbReference>
<dbReference type="Pfam" id="PF00443">
    <property type="entry name" value="UCH"/>
    <property type="match status" value="2"/>
</dbReference>